<accession>A0A0F3PEV4</accession>
<sequence>MNYDIQKELEELKYDERFTDNNISILDTDGFIEFINHKPNDENLDISCAGMVFEAVNSISACVIL</sequence>
<dbReference type="RefSeq" id="WP_045916457.1">
    <property type="nucleotide sequence ID" value="NZ_LAOA01000001.1"/>
</dbReference>
<dbReference type="PATRIC" id="fig|1359175.3.peg.6"/>
<dbReference type="EMBL" id="LAOA01000001">
    <property type="protein sequence ID" value="KJV77754.1"/>
    <property type="molecule type" value="Genomic_DNA"/>
</dbReference>
<proteinExistence type="predicted"/>
<dbReference type="AlphaFoldDB" id="A0A0F3PEV4"/>
<gene>
    <name evidence="1" type="ORF">OTSTA716_0006</name>
</gene>
<comment type="caution">
    <text evidence="1">The sequence shown here is derived from an EMBL/GenBank/DDBJ whole genome shotgun (WGS) entry which is preliminary data.</text>
</comment>
<reference evidence="1 2" key="1">
    <citation type="submission" date="2015-01" db="EMBL/GenBank/DDBJ databases">
        <title>Genome Sequencing of Rickettsiales.</title>
        <authorList>
            <person name="Daugherty S.C."/>
            <person name="Su Q."/>
            <person name="Abolude K."/>
            <person name="Beier-Sexton M."/>
            <person name="Carlyon J.A."/>
            <person name="Carter R."/>
            <person name="Day N.P."/>
            <person name="Dumler S.J."/>
            <person name="Dyachenko V."/>
            <person name="Godinez A."/>
            <person name="Kurtti T.J."/>
            <person name="Lichay M."/>
            <person name="Mullins K.E."/>
            <person name="Ott S."/>
            <person name="Pappas-Brown V."/>
            <person name="Paris D.H."/>
            <person name="Patel P."/>
            <person name="Richards A.L."/>
            <person name="Sadzewicz L."/>
            <person name="Sears K."/>
            <person name="Seidman D."/>
            <person name="Sengamalay N."/>
            <person name="Stenos J."/>
            <person name="Tallon L.J."/>
            <person name="Vincent G."/>
            <person name="Fraser C.M."/>
            <person name="Munderloh U."/>
            <person name="Dunning-Hotopp J.C."/>
        </authorList>
    </citation>
    <scope>NUCLEOTIDE SEQUENCE [LARGE SCALE GENOMIC DNA]</scope>
    <source>
        <strain evidence="1 2">TA716</strain>
    </source>
</reference>
<evidence type="ECO:0000313" key="2">
    <source>
        <dbReference type="Proteomes" id="UP000033671"/>
    </source>
</evidence>
<organism evidence="1 2">
    <name type="scientific">Orientia tsutsugamushi str. TA716</name>
    <dbReference type="NCBI Taxonomy" id="1359175"/>
    <lineage>
        <taxon>Bacteria</taxon>
        <taxon>Pseudomonadati</taxon>
        <taxon>Pseudomonadota</taxon>
        <taxon>Alphaproteobacteria</taxon>
        <taxon>Rickettsiales</taxon>
        <taxon>Rickettsiaceae</taxon>
        <taxon>Rickettsieae</taxon>
        <taxon>Orientia</taxon>
    </lineage>
</organism>
<protein>
    <submittedName>
        <fullName evidence="1">Uncharacterized protein</fullName>
    </submittedName>
</protein>
<dbReference type="Proteomes" id="UP000033671">
    <property type="component" value="Unassembled WGS sequence"/>
</dbReference>
<name>A0A0F3PEV4_ORITS</name>
<evidence type="ECO:0000313" key="1">
    <source>
        <dbReference type="EMBL" id="KJV77754.1"/>
    </source>
</evidence>